<protein>
    <recommendedName>
        <fullName evidence="5">Secreted protein</fullName>
    </recommendedName>
</protein>
<feature type="chain" id="PRO_5046831503" description="Secreted protein" evidence="2">
    <location>
        <begin position="25"/>
        <end position="126"/>
    </location>
</feature>
<feature type="region of interest" description="Disordered" evidence="1">
    <location>
        <begin position="46"/>
        <end position="66"/>
    </location>
</feature>
<dbReference type="EMBL" id="JBHSFQ010000006">
    <property type="protein sequence ID" value="MFC4561932.1"/>
    <property type="molecule type" value="Genomic_DNA"/>
</dbReference>
<evidence type="ECO:0008006" key="5">
    <source>
        <dbReference type="Google" id="ProtNLM"/>
    </source>
</evidence>
<evidence type="ECO:0000256" key="2">
    <source>
        <dbReference type="SAM" id="SignalP"/>
    </source>
</evidence>
<reference evidence="4" key="1">
    <citation type="journal article" date="2019" name="Int. J. Syst. Evol. Microbiol.">
        <title>The Global Catalogue of Microorganisms (GCM) 10K type strain sequencing project: providing services to taxonomists for standard genome sequencing and annotation.</title>
        <authorList>
            <consortium name="The Broad Institute Genomics Platform"/>
            <consortium name="The Broad Institute Genome Sequencing Center for Infectious Disease"/>
            <person name="Wu L."/>
            <person name="Ma J."/>
        </authorList>
    </citation>
    <scope>NUCLEOTIDE SEQUENCE [LARGE SCALE GENOMIC DNA]</scope>
    <source>
        <strain evidence="4">XZYJ18</strain>
    </source>
</reference>
<dbReference type="Proteomes" id="UP001595923">
    <property type="component" value="Unassembled WGS sequence"/>
</dbReference>
<name>A0ABV9DT69_9ACTN</name>
<evidence type="ECO:0000313" key="3">
    <source>
        <dbReference type="EMBL" id="MFC4561932.1"/>
    </source>
</evidence>
<evidence type="ECO:0000313" key="4">
    <source>
        <dbReference type="Proteomes" id="UP001595923"/>
    </source>
</evidence>
<keyword evidence="4" id="KW-1185">Reference proteome</keyword>
<feature type="signal peptide" evidence="2">
    <location>
        <begin position="1"/>
        <end position="24"/>
    </location>
</feature>
<proteinExistence type="predicted"/>
<feature type="region of interest" description="Disordered" evidence="1">
    <location>
        <begin position="98"/>
        <end position="126"/>
    </location>
</feature>
<gene>
    <name evidence="3" type="ORF">ACFO4E_08700</name>
</gene>
<accession>A0ABV9DT69</accession>
<organism evidence="3 4">
    <name type="scientific">Nocardiopsis mangrovi</name>
    <dbReference type="NCBI Taxonomy" id="1179818"/>
    <lineage>
        <taxon>Bacteria</taxon>
        <taxon>Bacillati</taxon>
        <taxon>Actinomycetota</taxon>
        <taxon>Actinomycetes</taxon>
        <taxon>Streptosporangiales</taxon>
        <taxon>Nocardiopsidaceae</taxon>
        <taxon>Nocardiopsis</taxon>
    </lineage>
</organism>
<sequence length="126" mass="12535">MVPRVLSAVLTALLLIFGAPLSPAPPEPDHGDASYAIALAGPGPHAVAHPTRDAGTAGLSLPSTSGDHRPLALRDIAVGHPAAGALLPDLGGPWALAPLPESAAPPDLPESFRLPLGRAPPLTAGI</sequence>
<evidence type="ECO:0000256" key="1">
    <source>
        <dbReference type="SAM" id="MobiDB-lite"/>
    </source>
</evidence>
<comment type="caution">
    <text evidence="3">The sequence shown here is derived from an EMBL/GenBank/DDBJ whole genome shotgun (WGS) entry which is preliminary data.</text>
</comment>
<keyword evidence="2" id="KW-0732">Signal</keyword>